<keyword evidence="5 8" id="KW-0472">Membrane</keyword>
<proteinExistence type="inferred from homology"/>
<dbReference type="InterPro" id="IPR016763">
    <property type="entry name" value="VAP"/>
</dbReference>
<keyword evidence="3 8" id="KW-0812">Transmembrane</keyword>
<evidence type="ECO:0000256" key="8">
    <source>
        <dbReference type="SAM" id="Phobius"/>
    </source>
</evidence>
<dbReference type="HOGENOM" id="CLU_032848_1_0_1"/>
<comment type="subcellular location">
    <subcellularLocation>
        <location evidence="1">Membrane</location>
        <topology evidence="1">Single-pass type IV membrane protein</topology>
    </subcellularLocation>
</comment>
<dbReference type="GO" id="GO:0043495">
    <property type="term" value="F:protein-membrane adaptor activity"/>
    <property type="evidence" value="ECO:0000318"/>
    <property type="project" value="GO_Central"/>
</dbReference>
<dbReference type="GO" id="GO:0061817">
    <property type="term" value="P:endoplasmic reticulum-plasma membrane tethering"/>
    <property type="evidence" value="ECO:0000318"/>
    <property type="project" value="GO_Central"/>
</dbReference>
<feature type="transmembrane region" description="Helical" evidence="8">
    <location>
        <begin position="317"/>
        <end position="336"/>
    </location>
</feature>
<dbReference type="GO" id="GO:0090158">
    <property type="term" value="P:endoplasmic reticulum membrane organization"/>
    <property type="evidence" value="ECO:0000318"/>
    <property type="project" value="GO_Central"/>
</dbReference>
<protein>
    <recommendedName>
        <fullName evidence="9">MSP domain-containing protein</fullName>
    </recommendedName>
</protein>
<reference evidence="10 11" key="1">
    <citation type="submission" date="2009-12" db="EMBL/GenBank/DDBJ databases">
        <title>The draft genome of Batrachochytrium dendrobatidis.</title>
        <authorList>
            <consortium name="US DOE Joint Genome Institute (JGI-PGF)"/>
            <person name="Kuo A."/>
            <person name="Salamov A."/>
            <person name="Schmutz J."/>
            <person name="Lucas S."/>
            <person name="Pitluck S."/>
            <person name="Rosenblum E."/>
            <person name="Stajich J."/>
            <person name="Eisen M."/>
            <person name="Grigoriev I.V."/>
        </authorList>
    </citation>
    <scope>NUCLEOTIDE SEQUENCE [LARGE SCALE GENOMIC DNA]</scope>
    <source>
        <strain evidence="11">JAM81 / FGSC 10211</strain>
    </source>
</reference>
<dbReference type="OrthoDB" id="264603at2759"/>
<dbReference type="PANTHER" id="PTHR10809:SF6">
    <property type="entry name" value="AT11025P-RELATED"/>
    <property type="match status" value="1"/>
</dbReference>
<keyword evidence="6" id="KW-0175">Coiled coil</keyword>
<dbReference type="GO" id="GO:0005789">
    <property type="term" value="C:endoplasmic reticulum membrane"/>
    <property type="evidence" value="ECO:0000318"/>
    <property type="project" value="GO_Central"/>
</dbReference>
<dbReference type="Pfam" id="PF00635">
    <property type="entry name" value="Motile_Sperm"/>
    <property type="match status" value="1"/>
</dbReference>
<keyword evidence="11" id="KW-1185">Reference proteome</keyword>
<evidence type="ECO:0000256" key="1">
    <source>
        <dbReference type="ARBA" id="ARBA00004211"/>
    </source>
</evidence>
<evidence type="ECO:0000256" key="2">
    <source>
        <dbReference type="ARBA" id="ARBA00008932"/>
    </source>
</evidence>
<dbReference type="Proteomes" id="UP000007241">
    <property type="component" value="Unassembled WGS sequence"/>
</dbReference>
<dbReference type="STRING" id="684364.F4P6T3"/>
<dbReference type="GO" id="GO:0005886">
    <property type="term" value="C:plasma membrane"/>
    <property type="evidence" value="ECO:0000318"/>
    <property type="project" value="GO_Central"/>
</dbReference>
<keyword evidence="4 8" id="KW-1133">Transmembrane helix</keyword>
<evidence type="ECO:0000256" key="7">
    <source>
        <dbReference type="SAM" id="MobiDB-lite"/>
    </source>
</evidence>
<evidence type="ECO:0000313" key="10">
    <source>
        <dbReference type="EMBL" id="EGF78874.1"/>
    </source>
</evidence>
<evidence type="ECO:0000256" key="5">
    <source>
        <dbReference type="ARBA" id="ARBA00023136"/>
    </source>
</evidence>
<gene>
    <name evidence="10" type="ORF">BATDEDRAFT_33456</name>
</gene>
<name>F4P6T3_BATDJ</name>
<dbReference type="PIRSF" id="PIRSF019693">
    <property type="entry name" value="VAMP-associated"/>
    <property type="match status" value="1"/>
</dbReference>
<dbReference type="RefSeq" id="XP_006680388.1">
    <property type="nucleotide sequence ID" value="XM_006680325.1"/>
</dbReference>
<dbReference type="InterPro" id="IPR008962">
    <property type="entry name" value="PapD-like_sf"/>
</dbReference>
<evidence type="ECO:0000256" key="3">
    <source>
        <dbReference type="ARBA" id="ARBA00022692"/>
    </source>
</evidence>
<dbReference type="GeneID" id="18240200"/>
<dbReference type="EMBL" id="GL882887">
    <property type="protein sequence ID" value="EGF78874.1"/>
    <property type="molecule type" value="Genomic_DNA"/>
</dbReference>
<dbReference type="OMA" id="NDTPLHE"/>
<feature type="region of interest" description="Disordered" evidence="7">
    <location>
        <begin position="1"/>
        <end position="40"/>
    </location>
</feature>
<dbReference type="PANTHER" id="PTHR10809">
    <property type="entry name" value="VESICLE-ASSOCIATED MEMBRANE PROTEIN-ASSOCIATED PROTEIN"/>
    <property type="match status" value="1"/>
</dbReference>
<feature type="domain" description="MSP" evidence="9">
    <location>
        <begin position="49"/>
        <end position="178"/>
    </location>
</feature>
<feature type="coiled-coil region" evidence="6">
    <location>
        <begin position="258"/>
        <end position="285"/>
    </location>
</feature>
<organism evidence="10 11">
    <name type="scientific">Batrachochytrium dendrobatidis (strain JAM81 / FGSC 10211)</name>
    <name type="common">Frog chytrid fungus</name>
    <dbReference type="NCBI Taxonomy" id="684364"/>
    <lineage>
        <taxon>Eukaryota</taxon>
        <taxon>Fungi</taxon>
        <taxon>Fungi incertae sedis</taxon>
        <taxon>Chytridiomycota</taxon>
        <taxon>Chytridiomycota incertae sedis</taxon>
        <taxon>Chytridiomycetes</taxon>
        <taxon>Rhizophydiales</taxon>
        <taxon>Rhizophydiales incertae sedis</taxon>
        <taxon>Batrachochytrium</taxon>
    </lineage>
</organism>
<feature type="compositionally biased region" description="Polar residues" evidence="7">
    <location>
        <begin position="29"/>
        <end position="40"/>
    </location>
</feature>
<dbReference type="InterPro" id="IPR000535">
    <property type="entry name" value="MSP_dom"/>
</dbReference>
<dbReference type="InterPro" id="IPR013783">
    <property type="entry name" value="Ig-like_fold"/>
</dbReference>
<dbReference type="PROSITE" id="PS50202">
    <property type="entry name" value="MSP"/>
    <property type="match status" value="1"/>
</dbReference>
<dbReference type="InParanoid" id="F4P6T3"/>
<accession>F4P6T3</accession>
<evidence type="ECO:0000256" key="4">
    <source>
        <dbReference type="ARBA" id="ARBA00022989"/>
    </source>
</evidence>
<evidence type="ECO:0000256" key="6">
    <source>
        <dbReference type="SAM" id="Coils"/>
    </source>
</evidence>
<evidence type="ECO:0000313" key="11">
    <source>
        <dbReference type="Proteomes" id="UP000007241"/>
    </source>
</evidence>
<sequence length="337" mass="36629">MNSLESRFESSTLTNVNVSSTSTLQSNTMSGVDSNPNSTAASRMETNKYLLIEPDKELQFRRPFTNVIKQVLVITNSHPTAAMAFKVRTTTPKQYCVRPNSGRLLPGASSEVSVLLQAMRTDPPLNYRCRDKFLVLAIVINDDVMALEGDALQQSLLALWADADRAKAAVHSGSADVDTVAMVDNLIYERKLRCTFLPALDASVGTDASPPLPLPSKTVQSGLSSAPVSDFHDAHEQTPLRGTVKPTASVHSTTDQELVDAREKIRSLQSACEAYKIEIERLSQVRLRRAEASGSGLSNEPSAIRGQTSMKAKNDTLSLTFIIIAVLVAFLAGVYLF</sequence>
<evidence type="ECO:0000259" key="9">
    <source>
        <dbReference type="PROSITE" id="PS50202"/>
    </source>
</evidence>
<comment type="similarity">
    <text evidence="2">Belongs to the VAMP-associated protein (VAP) (TC 9.B.17) family.</text>
</comment>
<dbReference type="SUPFAM" id="SSF49354">
    <property type="entry name" value="PapD-like"/>
    <property type="match status" value="1"/>
</dbReference>
<feature type="compositionally biased region" description="Low complexity" evidence="7">
    <location>
        <begin position="10"/>
        <end position="28"/>
    </location>
</feature>
<dbReference type="Gene3D" id="2.60.40.10">
    <property type="entry name" value="Immunoglobulins"/>
    <property type="match status" value="1"/>
</dbReference>
<dbReference type="AlphaFoldDB" id="F4P6T3"/>